<gene>
    <name evidence="1" type="ORF">AG1IA_09243</name>
</gene>
<dbReference type="EMBL" id="AFRT01003101">
    <property type="protein sequence ID" value="ELU36725.1"/>
    <property type="molecule type" value="Genomic_DNA"/>
</dbReference>
<comment type="caution">
    <text evidence="1">The sequence shown here is derived from an EMBL/GenBank/DDBJ whole genome shotgun (WGS) entry which is preliminary data.</text>
</comment>
<dbReference type="AlphaFoldDB" id="L8WFI8"/>
<protein>
    <submittedName>
        <fullName evidence="1">Uncharacterized protein</fullName>
    </submittedName>
</protein>
<name>L8WFI8_THACA</name>
<keyword evidence="2" id="KW-1185">Reference proteome</keyword>
<proteinExistence type="predicted"/>
<reference evidence="1 2" key="1">
    <citation type="journal article" date="2013" name="Nat. Commun.">
        <title>The evolution and pathogenic mechanisms of the rice sheath blight pathogen.</title>
        <authorList>
            <person name="Zheng A."/>
            <person name="Lin R."/>
            <person name="Xu L."/>
            <person name="Qin P."/>
            <person name="Tang C."/>
            <person name="Ai P."/>
            <person name="Zhang D."/>
            <person name="Liu Y."/>
            <person name="Sun Z."/>
            <person name="Feng H."/>
            <person name="Wang Y."/>
            <person name="Chen Y."/>
            <person name="Liang X."/>
            <person name="Fu R."/>
            <person name="Li Q."/>
            <person name="Zhang J."/>
            <person name="Yu X."/>
            <person name="Xie Z."/>
            <person name="Ding L."/>
            <person name="Guan P."/>
            <person name="Tang J."/>
            <person name="Liang Y."/>
            <person name="Wang S."/>
            <person name="Deng Q."/>
            <person name="Li S."/>
            <person name="Zhu J."/>
            <person name="Wang L."/>
            <person name="Liu H."/>
            <person name="Li P."/>
        </authorList>
    </citation>
    <scope>NUCLEOTIDE SEQUENCE [LARGE SCALE GENOMIC DNA]</scope>
    <source>
        <strain evidence="2">AG-1 IA</strain>
    </source>
</reference>
<accession>L8WFI8</accession>
<evidence type="ECO:0000313" key="1">
    <source>
        <dbReference type="EMBL" id="ELU36725.1"/>
    </source>
</evidence>
<dbReference type="Proteomes" id="UP000011668">
    <property type="component" value="Unassembled WGS sequence"/>
</dbReference>
<dbReference type="HOGENOM" id="CLU_1256790_0_0_1"/>
<sequence length="220" mass="23321">MSTTILIKNKYIQRRSWLFISWLCINPQKNSRSRDAFVSPAPPPPSLLPLSKYHIIRFARAAVSASRPEPCRVTPSLIGIHPLGILRAHPSQSSYSPYSSSSSSLSSSFPAICKRDPHPSCNPPSIAFPAVGLATTVGALTVALELARDIPISPAPIASPATPLRTCIPTPPIPIPIPIPIAVAVAPPTRLENIPIPLVLFPPAGDKNPAPAVPESSPTP</sequence>
<evidence type="ECO:0000313" key="2">
    <source>
        <dbReference type="Proteomes" id="UP000011668"/>
    </source>
</evidence>
<organism evidence="1 2">
    <name type="scientific">Thanatephorus cucumeris (strain AG1-IA)</name>
    <name type="common">Rice sheath blight fungus</name>
    <name type="synonym">Rhizoctonia solani</name>
    <dbReference type="NCBI Taxonomy" id="983506"/>
    <lineage>
        <taxon>Eukaryota</taxon>
        <taxon>Fungi</taxon>
        <taxon>Dikarya</taxon>
        <taxon>Basidiomycota</taxon>
        <taxon>Agaricomycotina</taxon>
        <taxon>Agaricomycetes</taxon>
        <taxon>Cantharellales</taxon>
        <taxon>Ceratobasidiaceae</taxon>
        <taxon>Rhizoctonia</taxon>
        <taxon>Rhizoctonia solani AG-1</taxon>
    </lineage>
</organism>